<protein>
    <submittedName>
        <fullName evidence="2">Uncharacterized protein</fullName>
    </submittedName>
</protein>
<organism evidence="2 3">
    <name type="scientific">Olea europaea subsp. europaea</name>
    <dbReference type="NCBI Taxonomy" id="158383"/>
    <lineage>
        <taxon>Eukaryota</taxon>
        <taxon>Viridiplantae</taxon>
        <taxon>Streptophyta</taxon>
        <taxon>Embryophyta</taxon>
        <taxon>Tracheophyta</taxon>
        <taxon>Spermatophyta</taxon>
        <taxon>Magnoliopsida</taxon>
        <taxon>eudicotyledons</taxon>
        <taxon>Gunneridae</taxon>
        <taxon>Pentapetalae</taxon>
        <taxon>asterids</taxon>
        <taxon>lamiids</taxon>
        <taxon>Lamiales</taxon>
        <taxon>Oleaceae</taxon>
        <taxon>Oleeae</taxon>
        <taxon>Olea</taxon>
    </lineage>
</organism>
<feature type="compositionally biased region" description="Polar residues" evidence="1">
    <location>
        <begin position="82"/>
        <end position="92"/>
    </location>
</feature>
<keyword evidence="3" id="KW-1185">Reference proteome</keyword>
<feature type="compositionally biased region" description="Polar residues" evidence="1">
    <location>
        <begin position="38"/>
        <end position="51"/>
    </location>
</feature>
<feature type="region of interest" description="Disordered" evidence="1">
    <location>
        <begin position="1"/>
        <end position="51"/>
    </location>
</feature>
<sequence length="440" mass="49245">MAMPYMSQVQYKKPILPDRSHGEKRKGGSIHRSDHRAGTSTKPSNSGMKQSTPMLLITDGRLGHSDLPIDDDNFVDAPPSWKGTSIHENSPSGERKLDDTTDSEDMPSKAISSSNFIYHVTSPFGHIKIQVVDELRNYFKGQISDLQSENRLLSKHLKSMQSQVSSLKSDQQRKLKLLVHMQGEIRTDMLDIKARMQCMSDSVTTLISSSMEEIMKKFRENAGPEIVVGSGPTCEAAKVERSVDSKGKVKVDSVCAVEFPCSIEPPSFDLGLGFTQPSQIVAKTSKEVEVQVESVISDVLKDTECFAQEHSPEAAPSSGLPVKRAPKPAKALQSPYVADKMKQMKSSGNIVVFEHYNQNVQDADVADFQNWFQRGYKPHNKKKFNDKDDVIRPPFSIGQYWVGNKTWWYELVSREVSLTSSVSYYTKVTVLKGMSQYRSH</sequence>
<evidence type="ECO:0000313" key="2">
    <source>
        <dbReference type="EMBL" id="CAA2955886.1"/>
    </source>
</evidence>
<comment type="caution">
    <text evidence="2">The sequence shown here is derived from an EMBL/GenBank/DDBJ whole genome shotgun (WGS) entry which is preliminary data.</text>
</comment>
<evidence type="ECO:0000313" key="3">
    <source>
        <dbReference type="Proteomes" id="UP000594638"/>
    </source>
</evidence>
<proteinExistence type="predicted"/>
<accession>A0A8S0PNQ8</accession>
<dbReference type="AlphaFoldDB" id="A0A8S0PNQ8"/>
<dbReference type="EMBL" id="CACTIH010000166">
    <property type="protein sequence ID" value="CAA2955886.1"/>
    <property type="molecule type" value="Genomic_DNA"/>
</dbReference>
<feature type="region of interest" description="Disordered" evidence="1">
    <location>
        <begin position="67"/>
        <end position="108"/>
    </location>
</feature>
<dbReference type="Gramene" id="OE9A005253T1">
    <property type="protein sequence ID" value="OE9A005253C1"/>
    <property type="gene ID" value="OE9A005253"/>
</dbReference>
<name>A0A8S0PNQ8_OLEEU</name>
<reference evidence="2 3" key="1">
    <citation type="submission" date="2019-12" db="EMBL/GenBank/DDBJ databases">
        <authorList>
            <person name="Alioto T."/>
            <person name="Alioto T."/>
            <person name="Gomez Garrido J."/>
        </authorList>
    </citation>
    <scope>NUCLEOTIDE SEQUENCE [LARGE SCALE GENOMIC DNA]</scope>
</reference>
<dbReference type="Proteomes" id="UP000594638">
    <property type="component" value="Unassembled WGS sequence"/>
</dbReference>
<gene>
    <name evidence="2" type="ORF">OLEA9_A005253</name>
</gene>
<evidence type="ECO:0000256" key="1">
    <source>
        <dbReference type="SAM" id="MobiDB-lite"/>
    </source>
</evidence>